<dbReference type="Pfam" id="PF00153">
    <property type="entry name" value="Mito_carr"/>
    <property type="match status" value="3"/>
</dbReference>
<dbReference type="InterPro" id="IPR002067">
    <property type="entry name" value="MCP"/>
</dbReference>
<dbReference type="SUPFAM" id="SSF103506">
    <property type="entry name" value="Mitochondrial carrier"/>
    <property type="match status" value="1"/>
</dbReference>
<evidence type="ECO:0000256" key="11">
    <source>
        <dbReference type="PROSITE-ProRule" id="PRU00282"/>
    </source>
</evidence>
<dbReference type="Gene3D" id="1.50.40.10">
    <property type="entry name" value="Mitochondrial carrier domain"/>
    <property type="match status" value="1"/>
</dbReference>
<evidence type="ECO:0000256" key="1">
    <source>
        <dbReference type="ARBA" id="ARBA00004448"/>
    </source>
</evidence>
<comment type="subcellular location">
    <subcellularLocation>
        <location evidence="1">Mitochondrion inner membrane</location>
        <topology evidence="1">Multi-pass membrane protein</topology>
    </subcellularLocation>
</comment>
<keyword evidence="5" id="KW-0677">Repeat</keyword>
<dbReference type="PRINTS" id="PR00926">
    <property type="entry name" value="MITOCARRIER"/>
</dbReference>
<dbReference type="PRINTS" id="PR00928">
    <property type="entry name" value="GRAVESDC"/>
</dbReference>
<dbReference type="GO" id="GO:0015228">
    <property type="term" value="F:coenzyme A transmembrane transporter activity"/>
    <property type="evidence" value="ECO:0007669"/>
    <property type="project" value="UniProtKB-ARBA"/>
</dbReference>
<dbReference type="FunFam" id="1.50.40.10:FF:000014">
    <property type="entry name" value="mitochondrial coenzyme A transporter SLC25A42"/>
    <property type="match status" value="1"/>
</dbReference>
<feature type="repeat" description="Solcar" evidence="11">
    <location>
        <begin position="224"/>
        <end position="314"/>
    </location>
</feature>
<evidence type="ECO:0000256" key="8">
    <source>
        <dbReference type="ARBA" id="ARBA00023128"/>
    </source>
</evidence>
<evidence type="ECO:0000256" key="7">
    <source>
        <dbReference type="ARBA" id="ARBA00022989"/>
    </source>
</evidence>
<feature type="repeat" description="Solcar" evidence="11">
    <location>
        <begin position="118"/>
        <end position="217"/>
    </location>
</feature>
<dbReference type="InterPro" id="IPR002167">
    <property type="entry name" value="GDC-like"/>
</dbReference>
<dbReference type="GO" id="GO:0005743">
    <property type="term" value="C:mitochondrial inner membrane"/>
    <property type="evidence" value="ECO:0007669"/>
    <property type="project" value="UniProtKB-SubCell"/>
</dbReference>
<evidence type="ECO:0000256" key="9">
    <source>
        <dbReference type="ARBA" id="ARBA00023136"/>
    </source>
</evidence>
<evidence type="ECO:0000256" key="10">
    <source>
        <dbReference type="ARBA" id="ARBA00055062"/>
    </source>
</evidence>
<proteinExistence type="inferred from homology"/>
<evidence type="ECO:0000256" key="12">
    <source>
        <dbReference type="RuleBase" id="RU000488"/>
    </source>
</evidence>
<organism evidence="13">
    <name type="scientific">Salix viminalis</name>
    <name type="common">Common osier</name>
    <name type="synonym">Basket willow</name>
    <dbReference type="NCBI Taxonomy" id="40686"/>
    <lineage>
        <taxon>Eukaryota</taxon>
        <taxon>Viridiplantae</taxon>
        <taxon>Streptophyta</taxon>
        <taxon>Embryophyta</taxon>
        <taxon>Tracheophyta</taxon>
        <taxon>Spermatophyta</taxon>
        <taxon>Magnoliopsida</taxon>
        <taxon>eudicotyledons</taxon>
        <taxon>Gunneridae</taxon>
        <taxon>Pentapetalae</taxon>
        <taxon>rosids</taxon>
        <taxon>fabids</taxon>
        <taxon>Malpighiales</taxon>
        <taxon>Salicaceae</taxon>
        <taxon>Saliceae</taxon>
        <taxon>Salix</taxon>
    </lineage>
</organism>
<protein>
    <submittedName>
        <fullName evidence="13">Uncharacterized protein</fullName>
    </submittedName>
</protein>
<dbReference type="InterPro" id="IPR018108">
    <property type="entry name" value="MCP_transmembrane"/>
</dbReference>
<keyword evidence="6" id="KW-0999">Mitochondrion inner membrane</keyword>
<evidence type="ECO:0000256" key="6">
    <source>
        <dbReference type="ARBA" id="ARBA00022792"/>
    </source>
</evidence>
<keyword evidence="9 11" id="KW-0472">Membrane</keyword>
<evidence type="ECO:0000256" key="5">
    <source>
        <dbReference type="ARBA" id="ARBA00022737"/>
    </source>
</evidence>
<dbReference type="PANTHER" id="PTHR24089">
    <property type="entry name" value="SOLUTE CARRIER FAMILY 25"/>
    <property type="match status" value="1"/>
</dbReference>
<evidence type="ECO:0000256" key="2">
    <source>
        <dbReference type="ARBA" id="ARBA00006375"/>
    </source>
</evidence>
<comment type="function">
    <text evidence="10">Required for the accumulation of coenzyme A in the mitochondrial matrix.</text>
</comment>
<evidence type="ECO:0000256" key="3">
    <source>
        <dbReference type="ARBA" id="ARBA00022448"/>
    </source>
</evidence>
<dbReference type="EMBL" id="CAADRP010001874">
    <property type="protein sequence ID" value="VFU55132.1"/>
    <property type="molecule type" value="Genomic_DNA"/>
</dbReference>
<keyword evidence="4 11" id="KW-0812">Transmembrane</keyword>
<sequence length="338" mass="37646">MAKKREERETGMLLNEIIEGMPLFAKELVAGGVAGGFAKTVVAPLERVKILFQTRRDEFKAVGLFGSFQKISHTEGVMGFYRGNGASVARIVPYAALHYMTYEQYRRWIILRVPDIGRGPVLDLVAGSFAGGTAVLLTYPLDLVRTKLAYQIVSSSKVNIHAVVGMEQVYKGIRDCFSKTLKESGLRGLYRGVAPSLYGIFPYAGLKFYFYEEMKRHVPEERKKDIVVKMVCGSVAGLLGQTFTYPLDVVRRQMQVQRLSVSNNAELKGTMETLVMIAQNQGWKQLFSGLSINYLKVVPSVAIGFTVYDLVKASLRVPSRDVIEAVTDKRNSQPSLHS</sequence>
<keyword evidence="7" id="KW-1133">Transmembrane helix</keyword>
<feature type="repeat" description="Solcar" evidence="11">
    <location>
        <begin position="22"/>
        <end position="108"/>
    </location>
</feature>
<keyword evidence="8" id="KW-0496">Mitochondrion</keyword>
<dbReference type="PROSITE" id="PS50920">
    <property type="entry name" value="SOLCAR"/>
    <property type="match status" value="3"/>
</dbReference>
<dbReference type="AlphaFoldDB" id="A0A6N2MLR1"/>
<evidence type="ECO:0000313" key="13">
    <source>
        <dbReference type="EMBL" id="VFU55132.1"/>
    </source>
</evidence>
<dbReference type="GO" id="GO:1990559">
    <property type="term" value="P:mitochondrial coenzyme A transmembrane transport"/>
    <property type="evidence" value="ECO:0007669"/>
    <property type="project" value="UniProtKB-ARBA"/>
</dbReference>
<reference evidence="13" key="1">
    <citation type="submission" date="2019-03" db="EMBL/GenBank/DDBJ databases">
        <authorList>
            <person name="Mank J."/>
            <person name="Almeida P."/>
        </authorList>
    </citation>
    <scope>NUCLEOTIDE SEQUENCE</scope>
    <source>
        <strain evidence="13">78183</strain>
    </source>
</reference>
<accession>A0A6N2MLR1</accession>
<comment type="similarity">
    <text evidence="2 12">Belongs to the mitochondrial carrier (TC 2.A.29) family.</text>
</comment>
<keyword evidence="3 12" id="KW-0813">Transport</keyword>
<dbReference type="InterPro" id="IPR023395">
    <property type="entry name" value="MCP_dom_sf"/>
</dbReference>
<gene>
    <name evidence="13" type="ORF">SVIM_LOCUS390334</name>
</gene>
<evidence type="ECO:0000256" key="4">
    <source>
        <dbReference type="ARBA" id="ARBA00022692"/>
    </source>
</evidence>
<name>A0A6N2MLR1_SALVM</name>